<dbReference type="Gene3D" id="3.40.190.10">
    <property type="entry name" value="Periplasmic binding protein-like II"/>
    <property type="match status" value="2"/>
</dbReference>
<evidence type="ECO:0000313" key="8">
    <source>
        <dbReference type="Proteomes" id="UP000006903"/>
    </source>
</evidence>
<dbReference type="HOGENOM" id="CLU_034528_1_2_2"/>
<dbReference type="InterPro" id="IPR050962">
    <property type="entry name" value="Phosphate-bind_PstS"/>
</dbReference>
<dbReference type="AlphaFoldDB" id="B8D3C6"/>
<dbReference type="PANTHER" id="PTHR42996">
    <property type="entry name" value="PHOSPHATE-BINDING PROTEIN PSTS"/>
    <property type="match status" value="1"/>
</dbReference>
<keyword evidence="5" id="KW-0472">Membrane</keyword>
<dbReference type="InterPro" id="IPR024370">
    <property type="entry name" value="PBP_domain"/>
</dbReference>
<gene>
    <name evidence="7" type="ordered locus">DKAM_0068</name>
</gene>
<keyword evidence="5" id="KW-0812">Transmembrane</keyword>
<dbReference type="STRING" id="490899.DKAM_0068"/>
<keyword evidence="2 4" id="KW-0813">Transport</keyword>
<dbReference type="KEGG" id="dka:DKAM_0068"/>
<evidence type="ECO:0000259" key="6">
    <source>
        <dbReference type="Pfam" id="PF12849"/>
    </source>
</evidence>
<dbReference type="SUPFAM" id="SSF53850">
    <property type="entry name" value="Periplasmic binding protein-like II"/>
    <property type="match status" value="1"/>
</dbReference>
<dbReference type="eggNOG" id="arCOG00213">
    <property type="taxonomic scope" value="Archaea"/>
</dbReference>
<feature type="transmembrane region" description="Helical" evidence="5">
    <location>
        <begin position="6"/>
        <end position="26"/>
    </location>
</feature>
<dbReference type="PIRSF" id="PIRSF002756">
    <property type="entry name" value="PstS"/>
    <property type="match status" value="1"/>
</dbReference>
<sequence length="374" mass="41300">MKEPLLQSMAIIMTVLALTIALYFIVLAPDTQLEGYHGTLVINGAGSTLIAPQILEWSKEFTEKTGIVIEYSPTGSGAGRAMFFNKTVVFAVSDPPLDRETYLEYRGRVLQLPIVLSAIVITYNIPGIPRDIQLNLTGRILALIYKGEITRWNDERIKEVNPAIADLLPNKEIVVVHRSDSSGTTRVFAAYLNKAAPDIWGNELVGFSIEWPVDRTGRGLGGKGNEGVANLVTSTPYSIGYIEASYALYVGMPVARLENKEGYFVTASRENVLSAVKHVLNQLPGSPLEDFSMVLDALLNTPGPDSYPIVSFSYMFIYSDYKDVYVTEALSRLIEYILIEGQDRLLPGYYQLPDEVIEIGLKALEIISRGSYNG</sequence>
<evidence type="ECO:0000313" key="7">
    <source>
        <dbReference type="EMBL" id="ACL10397.1"/>
    </source>
</evidence>
<dbReference type="GO" id="GO:0042301">
    <property type="term" value="F:phosphate ion binding"/>
    <property type="evidence" value="ECO:0007669"/>
    <property type="project" value="InterPro"/>
</dbReference>
<feature type="domain" description="PBP" evidence="6">
    <location>
        <begin position="39"/>
        <end position="338"/>
    </location>
</feature>
<keyword evidence="5" id="KW-1133">Transmembrane helix</keyword>
<dbReference type="PANTHER" id="PTHR42996:SF1">
    <property type="entry name" value="PHOSPHATE-BINDING PROTEIN PSTS"/>
    <property type="match status" value="1"/>
</dbReference>
<dbReference type="RefSeq" id="WP_012607739.1">
    <property type="nucleotide sequence ID" value="NC_011766.1"/>
</dbReference>
<comment type="similarity">
    <text evidence="1 4">Belongs to the PstS family.</text>
</comment>
<keyword evidence="3 4" id="KW-0592">Phosphate transport</keyword>
<evidence type="ECO:0000256" key="4">
    <source>
        <dbReference type="PIRNR" id="PIRNR002756"/>
    </source>
</evidence>
<proteinExistence type="inferred from homology"/>
<dbReference type="GeneID" id="7170401"/>
<evidence type="ECO:0000256" key="1">
    <source>
        <dbReference type="ARBA" id="ARBA00008725"/>
    </source>
</evidence>
<organism evidence="7 8">
    <name type="scientific">Desulfurococcus amylolyticus (strain DSM 18924 / JCM 16383 / VKM B-2413 / 1221n)</name>
    <name type="common">Desulfurococcus kamchatkensis</name>
    <dbReference type="NCBI Taxonomy" id="490899"/>
    <lineage>
        <taxon>Archaea</taxon>
        <taxon>Thermoproteota</taxon>
        <taxon>Thermoprotei</taxon>
        <taxon>Desulfurococcales</taxon>
        <taxon>Desulfurococcaceae</taxon>
        <taxon>Desulfurococcus</taxon>
    </lineage>
</organism>
<dbReference type="EMBL" id="CP001140">
    <property type="protein sequence ID" value="ACL10397.1"/>
    <property type="molecule type" value="Genomic_DNA"/>
</dbReference>
<name>B8D3C6_DESA1</name>
<protein>
    <recommendedName>
        <fullName evidence="4">Phosphate-binding protein</fullName>
    </recommendedName>
</protein>
<accession>B8D3C6</accession>
<dbReference type="NCBIfam" id="TIGR00975">
    <property type="entry name" value="3a0107s03"/>
    <property type="match status" value="1"/>
</dbReference>
<reference evidence="7 8" key="1">
    <citation type="journal article" date="2009" name="J. Bacteriol.">
        <title>Complete genome sequence of the anaerobic, protein-degrading hyperthermophilic crenarchaeon Desulfurococcus kamchatkensis.</title>
        <authorList>
            <person name="Ravin N.V."/>
            <person name="Mardanov A.V."/>
            <person name="Beletsky A.V."/>
            <person name="Kublanov I.V."/>
            <person name="Kolganova T.V."/>
            <person name="Lebedinsky A.V."/>
            <person name="Chernyh N.A."/>
            <person name="Bonch-Osmolovskaya E.A."/>
            <person name="Skryabin K.G."/>
        </authorList>
    </citation>
    <scope>NUCLEOTIDE SEQUENCE [LARGE SCALE GENOMIC DNA]</scope>
    <source>
        <strain evidence="8">DSM 18924 / JCM 16383 / VKM B-2413 / 1221n</strain>
    </source>
</reference>
<evidence type="ECO:0000256" key="2">
    <source>
        <dbReference type="ARBA" id="ARBA00022448"/>
    </source>
</evidence>
<dbReference type="CDD" id="cd13565">
    <property type="entry name" value="PBP2_PstS"/>
    <property type="match status" value="1"/>
</dbReference>
<evidence type="ECO:0000256" key="5">
    <source>
        <dbReference type="SAM" id="Phobius"/>
    </source>
</evidence>
<dbReference type="GO" id="GO:0043190">
    <property type="term" value="C:ATP-binding cassette (ABC) transporter complex"/>
    <property type="evidence" value="ECO:0007669"/>
    <property type="project" value="InterPro"/>
</dbReference>
<dbReference type="GO" id="GO:0035435">
    <property type="term" value="P:phosphate ion transmembrane transport"/>
    <property type="evidence" value="ECO:0007669"/>
    <property type="project" value="InterPro"/>
</dbReference>
<dbReference type="Proteomes" id="UP000006903">
    <property type="component" value="Chromosome"/>
</dbReference>
<evidence type="ECO:0000256" key="3">
    <source>
        <dbReference type="ARBA" id="ARBA00022592"/>
    </source>
</evidence>
<dbReference type="Pfam" id="PF12849">
    <property type="entry name" value="PBP_like_2"/>
    <property type="match status" value="1"/>
</dbReference>
<dbReference type="InterPro" id="IPR005673">
    <property type="entry name" value="ABC_phos-bd_PstS"/>
</dbReference>